<dbReference type="Proteomes" id="UP000004473">
    <property type="component" value="Unassembled WGS sequence"/>
</dbReference>
<dbReference type="EMBL" id="AJMT01000051">
    <property type="protein sequence ID" value="EIG29726.1"/>
    <property type="molecule type" value="Genomic_DNA"/>
</dbReference>
<sequence>MGFDSIKEGVPQAGFARRKRFRRPLYAKIRHLSANDR</sequence>
<gene>
    <name evidence="1" type="ORF">HMPREF1051_0693</name>
</gene>
<reference evidence="1 2" key="1">
    <citation type="submission" date="2012-04" db="EMBL/GenBank/DDBJ databases">
        <authorList>
            <person name="Harkins D.M."/>
            <person name="Madupu R."/>
            <person name="Durkin A.S."/>
            <person name="Torralba M."/>
            <person name="Methe B."/>
            <person name="Sutton G.G."/>
            <person name="Nelson K.E."/>
        </authorList>
    </citation>
    <scope>NUCLEOTIDE SEQUENCE [LARGE SCALE GENOMIC DNA]</scope>
    <source>
        <strain evidence="1 2">VK64</strain>
    </source>
</reference>
<protein>
    <submittedName>
        <fullName evidence="1">Uncharacterized protein</fullName>
    </submittedName>
</protein>
<dbReference type="PATRIC" id="fig|1095748.3.peg.692"/>
<dbReference type="AlphaFoldDB" id="I2NV65"/>
<name>I2NV65_NEISI</name>
<evidence type="ECO:0000313" key="1">
    <source>
        <dbReference type="EMBL" id="EIG29726.1"/>
    </source>
</evidence>
<organism evidence="1 2">
    <name type="scientific">Neisseria sicca VK64</name>
    <dbReference type="NCBI Taxonomy" id="1095748"/>
    <lineage>
        <taxon>Bacteria</taxon>
        <taxon>Pseudomonadati</taxon>
        <taxon>Pseudomonadota</taxon>
        <taxon>Betaproteobacteria</taxon>
        <taxon>Neisseriales</taxon>
        <taxon>Neisseriaceae</taxon>
        <taxon>Neisseria</taxon>
    </lineage>
</organism>
<evidence type="ECO:0000313" key="2">
    <source>
        <dbReference type="Proteomes" id="UP000004473"/>
    </source>
</evidence>
<comment type="caution">
    <text evidence="1">The sequence shown here is derived from an EMBL/GenBank/DDBJ whole genome shotgun (WGS) entry which is preliminary data.</text>
</comment>
<accession>I2NV65</accession>
<proteinExistence type="predicted"/>